<dbReference type="InterPro" id="IPR027417">
    <property type="entry name" value="P-loop_NTPase"/>
</dbReference>
<keyword evidence="1" id="KW-0677">Repeat</keyword>
<accession>W9JE17</accession>
<dbReference type="PROSITE" id="PS50088">
    <property type="entry name" value="ANK_REPEAT"/>
    <property type="match status" value="4"/>
</dbReference>
<protein>
    <recommendedName>
        <fullName evidence="3">Nephrocystin 3-like N-terminal domain-containing protein</fullName>
    </recommendedName>
</protein>
<dbReference type="SUPFAM" id="SSF48403">
    <property type="entry name" value="Ankyrin repeat"/>
    <property type="match status" value="4"/>
</dbReference>
<dbReference type="Pfam" id="PF24883">
    <property type="entry name" value="NPHP3_N"/>
    <property type="match status" value="1"/>
</dbReference>
<dbReference type="Gene3D" id="1.25.40.20">
    <property type="entry name" value="Ankyrin repeat-containing domain"/>
    <property type="match status" value="6"/>
</dbReference>
<dbReference type="EMBL" id="KI981477">
    <property type="protein sequence ID" value="EWZ27940.1"/>
    <property type="molecule type" value="Genomic_DNA"/>
</dbReference>
<evidence type="ECO:0000313" key="4">
    <source>
        <dbReference type="EMBL" id="EWZ27940.1"/>
    </source>
</evidence>
<dbReference type="HOGENOM" id="CLU_001550_0_0_1"/>
<dbReference type="PANTHER" id="PTHR24123">
    <property type="entry name" value="ANKYRIN REPEAT-CONTAINING"/>
    <property type="match status" value="1"/>
</dbReference>
<dbReference type="InterPro" id="IPR056884">
    <property type="entry name" value="NPHP3-like_N"/>
</dbReference>
<dbReference type="SMART" id="SM00248">
    <property type="entry name" value="ANK"/>
    <property type="match status" value="20"/>
</dbReference>
<proteinExistence type="predicted"/>
<dbReference type="Pfam" id="PF12796">
    <property type="entry name" value="Ank_2"/>
    <property type="match status" value="3"/>
</dbReference>
<gene>
    <name evidence="4" type="ORF">FOZG_18356</name>
</gene>
<evidence type="ECO:0000256" key="1">
    <source>
        <dbReference type="ARBA" id="ARBA00022737"/>
    </source>
</evidence>
<dbReference type="Gene3D" id="3.40.50.300">
    <property type="entry name" value="P-loop containing nucleotide triphosphate hydrolases"/>
    <property type="match status" value="1"/>
</dbReference>
<dbReference type="VEuPathDB" id="FungiDB:FOZG_18356"/>
<dbReference type="Proteomes" id="UP000030766">
    <property type="component" value="Unassembled WGS sequence"/>
</dbReference>
<feature type="domain" description="Nephrocystin 3-like N-terminal" evidence="3">
    <location>
        <begin position="203"/>
        <end position="367"/>
    </location>
</feature>
<evidence type="ECO:0000256" key="2">
    <source>
        <dbReference type="ARBA" id="ARBA00023043"/>
    </source>
</evidence>
<reference evidence="4" key="2">
    <citation type="submission" date="2014-02" db="EMBL/GenBank/DDBJ databases">
        <title>Annotation of the Genome Sequence of Fusarium oxysporum Fo47.</title>
        <authorList>
            <consortium name="The Broad Institute Genomics Platform"/>
            <person name="Ma L.-J."/>
            <person name="Corby-Kistler H."/>
            <person name="Broz K."/>
            <person name="Gale L.R."/>
            <person name="Jonkers W."/>
            <person name="O'Donnell K."/>
            <person name="Ploetz R."/>
            <person name="Steinberg C."/>
            <person name="Schwartz D.C."/>
            <person name="VanEtten H."/>
            <person name="Zhou S."/>
            <person name="Young S.K."/>
            <person name="Zeng Q."/>
            <person name="Gargeya S."/>
            <person name="Fitzgerald M."/>
            <person name="Abouelleil A."/>
            <person name="Alvarado L."/>
            <person name="Chapman S.B."/>
            <person name="Gainer-Dewar J."/>
            <person name="Goldberg J."/>
            <person name="Griggs A."/>
            <person name="Gujja S."/>
            <person name="Hansen M."/>
            <person name="Howarth C."/>
            <person name="Imamovic A."/>
            <person name="Ireland A."/>
            <person name="Larimer J."/>
            <person name="McCowan C."/>
            <person name="Murphy C."/>
            <person name="Pearson M."/>
            <person name="Poon T.W."/>
            <person name="Priest M."/>
            <person name="Roberts A."/>
            <person name="Saif S."/>
            <person name="Shea T."/>
            <person name="Sykes S."/>
            <person name="Wortman J."/>
            <person name="Nusbaum C."/>
            <person name="Birren B."/>
        </authorList>
    </citation>
    <scope>NUCLEOTIDE SEQUENCE</scope>
    <source>
        <strain evidence="4">Fo47</strain>
    </source>
</reference>
<dbReference type="InterPro" id="IPR002110">
    <property type="entry name" value="Ankyrin_rpt"/>
</dbReference>
<sequence length="2121" mass="238036">MAEAIGLAASIAGLVQLTGSVFKLVTKFCKEAKDAPSKAQELATQARELAGIFENLRLLASSLEARNSDCTLKTQHLHSCQQTLDEINNKLDKAQTDFDSGKPAKRFSRRLRWPFSLSETKDLVADLANHRDILHLALSADSMDALLKSLAKQDDLHNMIERKLSFDTRVQLDKRRKEIMNFFLRVNPQDYLEVSQELRHKATGSWLTSGHPTFSNWKDGTNSKLWLSGIPGSGKTVLCGLVVETVLEKSDDSTAVCYAFCDYKNPHSCLPENVVAALAVQLGLQGEEAFDVLEEYFDMLHPDDKLPAQPKLEDLLELVQYMAEVYDKVFLVVDGVDECGSHVSRMADSLKAMADKSENISVAIFSRKEEEIRERLEGEFEHIEVMAHTKDLEDYTLAEVSKRKVLKRMETTSPELYKDILDTLVQGAQGMFRWVACQIDHICDQPSNNARKRALRELPPTLNGTYDRVLNNIMSCHPEVRARIQKALHWIALGSPKLKVSALCEAVSIQKGMEAIAEDDVIEPEVISRHCGCLLRRSLDGNYFEFAHFTVLEYLEKVSIGEFRYSEELAYQSLAETSVRFLLFPCFDRVPTFSETVEKAYCDERAITHPFYPVAEWIPNHWLRSLCPYSARSMVLEKEPILSLLKRLFSPETGHFRAWLYPFFFYERNELTTVFSSSTLHIATCLLSPQLCSFALEQGADVNGLRNSETPLYLAIIQIRSESQETDESDSFWSNRHIKVFNLLLDHGADASFSVKGKSCLAHAFESLRGCTMVPFIRPSTPVPADAITAFLDRSWNDSSDDQLLHAVLELCGSNDAPPQWQPMAAPALFHSRRRGLSAPEQAIHLSANSYSNDDYPKALQFAIRAGLVEDLSTLIRDTRFKKYIEKYAFDLLIPLARMTLSSSGQMAEMLLDSGLDPAKVDFSRQTCLHFSCASGNMEVTQVFLDHGLSPACTDINNQNAWHMAATAGHTDILRLLCHTDESFLLGLATVAHKTWTPFGLALMNGHVQACLYLLEICPADRSYFRSDRPLLYHAAKTASRELFSAVLAKKGIDSATYKYGSTPIHHLDATCTPEFAEYLKTLYDPLCFDNSGSPPLKCFLRRWLEHNENIEVGKVNVLRTEMLQILIPDCFEFSTSNKRVHAWEIVCAALEGQELCCYPTNQPKSDGPNSKCYCEYHLGRYLQPIFRYGVLSSYETKTHSSGMEPLLRVLGKYNGEHFCARSIIMLIDEVMEASTIKMSSNTVENGFRLLENAIRKSGSGLVSKFIDYGLDIHRRPPKELSFDYRESLFETACRTTNSKTFEVILAGIPASDLSEKTPTGQTPLELVVQGTSSDKTSLIRALCSKGVNPRLAHSETPLILQAAEKEEWKVVQCLAELGDDIFARQSLDGWGLAEKAVFQNNLEMLKWFVQLVESIDRISQLQTRFTIDLLKKYEANSNLTHRWYDPECTLLHMASINHIILPYLLDQQVFSDINITSKLGRTPLHHAVDSSSWPCCQILIENGADLTIRDSYGRLPIDVAFDSGKKDLVELLIQAGSPTPFFYRPRDYASTTDQSSSIDLVEESLKEESSISYGRSKDAVSIETVSDSGSDDLIEPLHQTASRRSSFEMSIRTGCLSRCKKAVQRGYSIHQPFSSCPTCTPLFIAIQSQQEDVIGWLLDQGASTLGVICNDITHEDIVIYAASVLQSPSCVGKVLSAVHKRQAIWHTNLSNSIYLAVQKEKPDVLAIILMHVQMHIKQYYDTWGHELDGTAQPNSVQRLKPMLLDCPINFTSSFKETALHCAARIGSLKMVETLLHHGANVDSEDDDLATPLIHAASKNHLPVVERLLAHGATVGARDIRGSTAMTWAILNGNFEMARLFDNIYGQSAVETFKDLISRGLRLDRCNQYGHPTLNFILSREPVRDYMVQTQSTPPMPAKKVVASRSLLELADINCVPSDIKRFFLSLSPMMAQKLMDQDDSTHGTPLCASVAINCLKSARLLLTLGASLEKPGSSFGTPVMCAIVFGRFEAVKMLVREGAKLNYTDEHGGNVSALTTSLPFPKITQWLLVGQYQDQQKLTNNPFYEDIPLRLWSGRRALKSTLLSRQERYWGESTLAFCTRFHRMRRQMIGQIVSGDLVWA</sequence>
<dbReference type="InterPro" id="IPR051165">
    <property type="entry name" value="Multifunctional_ANK_Repeat"/>
</dbReference>
<dbReference type="PANTHER" id="PTHR24123:SF33">
    <property type="entry name" value="PROTEIN HOS4"/>
    <property type="match status" value="1"/>
</dbReference>
<organism evidence="4">
    <name type="scientific">Fusarium oxysporum Fo47</name>
    <dbReference type="NCBI Taxonomy" id="660027"/>
    <lineage>
        <taxon>Eukaryota</taxon>
        <taxon>Fungi</taxon>
        <taxon>Dikarya</taxon>
        <taxon>Ascomycota</taxon>
        <taxon>Pezizomycotina</taxon>
        <taxon>Sordariomycetes</taxon>
        <taxon>Hypocreomycetidae</taxon>
        <taxon>Hypocreales</taxon>
        <taxon>Nectriaceae</taxon>
        <taxon>Fusarium</taxon>
        <taxon>Fusarium oxysporum species complex</taxon>
    </lineage>
</organism>
<name>W9JE17_FUSOX</name>
<evidence type="ECO:0000259" key="3">
    <source>
        <dbReference type="Pfam" id="PF24883"/>
    </source>
</evidence>
<dbReference type="InterPro" id="IPR036770">
    <property type="entry name" value="Ankyrin_rpt-contain_sf"/>
</dbReference>
<dbReference type="SUPFAM" id="SSF52540">
    <property type="entry name" value="P-loop containing nucleoside triphosphate hydrolases"/>
    <property type="match status" value="1"/>
</dbReference>
<dbReference type="PROSITE" id="PS50297">
    <property type="entry name" value="ANK_REP_REGION"/>
    <property type="match status" value="3"/>
</dbReference>
<keyword evidence="2" id="KW-0040">ANK repeat</keyword>
<reference evidence="4" key="1">
    <citation type="submission" date="2011-06" db="EMBL/GenBank/DDBJ databases">
        <title>The Genome Sequence of Fusarium oxysporum Fo47.</title>
        <authorList>
            <consortium name="The Broad Institute Genome Sequencing Platform"/>
            <person name="Ma L.-J."/>
            <person name="Gale L.R."/>
            <person name="Schwartz D.C."/>
            <person name="Zhou S."/>
            <person name="Corby-Kistler H."/>
            <person name="Young S.K."/>
            <person name="Zeng Q."/>
            <person name="Gargeya S."/>
            <person name="Fitzgerald M."/>
            <person name="Haas B."/>
            <person name="Abouelleil A."/>
            <person name="Alvarado L."/>
            <person name="Arachchi H.M."/>
            <person name="Berlin A."/>
            <person name="Brown A."/>
            <person name="Chapman S.B."/>
            <person name="Chen Z."/>
            <person name="Dunbar C."/>
            <person name="Freedman E."/>
            <person name="Gearin G."/>
            <person name="Gellesch M."/>
            <person name="Goldberg J."/>
            <person name="Griggs A."/>
            <person name="Gujja S."/>
            <person name="Heiman D."/>
            <person name="Howarth C."/>
            <person name="Larson L."/>
            <person name="Lui A."/>
            <person name="MacDonald P.J.P."/>
            <person name="Mehta T."/>
            <person name="Montmayeur A."/>
            <person name="Murphy C."/>
            <person name="Neiman D."/>
            <person name="Pearson M."/>
            <person name="Priest M."/>
            <person name="Roberts A."/>
            <person name="Saif S."/>
            <person name="Shea T."/>
            <person name="Shenoy N."/>
            <person name="Sisk P."/>
            <person name="Stolte C."/>
            <person name="Sykes S."/>
            <person name="Wortman J."/>
            <person name="Nusbaum C."/>
            <person name="Birren B."/>
        </authorList>
    </citation>
    <scope>NUCLEOTIDE SEQUENCE [LARGE SCALE GENOMIC DNA]</scope>
    <source>
        <strain evidence="4">Fo47</strain>
    </source>
</reference>